<dbReference type="GO" id="GO:0004713">
    <property type="term" value="F:protein tyrosine kinase activity"/>
    <property type="evidence" value="ECO:0007669"/>
    <property type="project" value="TreeGrafter"/>
</dbReference>
<dbReference type="Pfam" id="PF00069">
    <property type="entry name" value="Pkinase"/>
    <property type="match status" value="2"/>
</dbReference>
<name>A0AAV0I0Z6_9ROSI</name>
<evidence type="ECO:0000256" key="1">
    <source>
        <dbReference type="ARBA" id="ARBA00022527"/>
    </source>
</evidence>
<keyword evidence="3 6" id="KW-0547">Nucleotide-binding</keyword>
<proteinExistence type="predicted"/>
<dbReference type="InterPro" id="IPR050494">
    <property type="entry name" value="Ser_Thr_dual-spec_kinase"/>
</dbReference>
<dbReference type="GO" id="GO:0005524">
    <property type="term" value="F:ATP binding"/>
    <property type="evidence" value="ECO:0007669"/>
    <property type="project" value="UniProtKB-UniRule"/>
</dbReference>
<dbReference type="AlphaFoldDB" id="A0AAV0I0Z6"/>
<keyword evidence="5 6" id="KW-0067">ATP-binding</keyword>
<accession>A0AAV0I0Z6</accession>
<dbReference type="PROSITE" id="PS00107">
    <property type="entry name" value="PROTEIN_KINASE_ATP"/>
    <property type="match status" value="1"/>
</dbReference>
<evidence type="ECO:0000256" key="3">
    <source>
        <dbReference type="ARBA" id="ARBA00022741"/>
    </source>
</evidence>
<keyword evidence="2" id="KW-0808">Transferase</keyword>
<reference evidence="8" key="1">
    <citation type="submission" date="2022-08" db="EMBL/GenBank/DDBJ databases">
        <authorList>
            <person name="Gutierrez-Valencia J."/>
        </authorList>
    </citation>
    <scope>NUCLEOTIDE SEQUENCE</scope>
</reference>
<evidence type="ECO:0000313" key="9">
    <source>
        <dbReference type="Proteomes" id="UP001154282"/>
    </source>
</evidence>
<feature type="binding site" evidence="6">
    <location>
        <position position="100"/>
    </location>
    <ligand>
        <name>ATP</name>
        <dbReference type="ChEBI" id="CHEBI:30616"/>
    </ligand>
</feature>
<evidence type="ECO:0000256" key="2">
    <source>
        <dbReference type="ARBA" id="ARBA00022679"/>
    </source>
</evidence>
<dbReference type="InterPro" id="IPR011009">
    <property type="entry name" value="Kinase-like_dom_sf"/>
</dbReference>
<keyword evidence="4" id="KW-0418">Kinase</keyword>
<dbReference type="Proteomes" id="UP001154282">
    <property type="component" value="Unassembled WGS sequence"/>
</dbReference>
<evidence type="ECO:0000256" key="6">
    <source>
        <dbReference type="PROSITE-ProRule" id="PRU10141"/>
    </source>
</evidence>
<keyword evidence="1" id="KW-0723">Serine/threonine-protein kinase</keyword>
<sequence>MDGDKGVTGEPQVREGISTPWQPRQLAFKLYQAAQRLQTERVVVKRPVKVALACMSLFWFQPFCFVYVVKDVLGQGTFGQVAKCWVAETNSFVAVNIIKKQPAYYQQALVEVSILTTLNKKYDPEDKHHIVRIYDYFVHHRHLCICFELLDTNFLKPAEVKIIDFGSACMEDRTSRYYRSPKVLLGYQYTTAIDMWSFGCIVAELFLELPLFPGASEFDLLRRMIEILGGQPPDYVLKEAKNTDKFFKCIGNICNLEGVEASLGGRTGYQALTIEEYEAPNDCPPSSFSGSSKNAAVVVVVVTNAIAVPAAECRETVGDLSSDDENLARRHGRSPSSPVDSFASSFHGGFSIVAFLSSVEQRVLPSVVMSASSRAASSPLNTGAASVCCPGIDVTALPGITVPPDRAAAVPLG</sequence>
<dbReference type="GO" id="GO:0004674">
    <property type="term" value="F:protein serine/threonine kinase activity"/>
    <property type="evidence" value="ECO:0007669"/>
    <property type="project" value="UniProtKB-KW"/>
</dbReference>
<organism evidence="8 9">
    <name type="scientific">Linum tenue</name>
    <dbReference type="NCBI Taxonomy" id="586396"/>
    <lineage>
        <taxon>Eukaryota</taxon>
        <taxon>Viridiplantae</taxon>
        <taxon>Streptophyta</taxon>
        <taxon>Embryophyta</taxon>
        <taxon>Tracheophyta</taxon>
        <taxon>Spermatophyta</taxon>
        <taxon>Magnoliopsida</taxon>
        <taxon>eudicotyledons</taxon>
        <taxon>Gunneridae</taxon>
        <taxon>Pentapetalae</taxon>
        <taxon>rosids</taxon>
        <taxon>fabids</taxon>
        <taxon>Malpighiales</taxon>
        <taxon>Linaceae</taxon>
        <taxon>Linum</taxon>
    </lineage>
</organism>
<protein>
    <recommendedName>
        <fullName evidence="7">Protein kinase domain-containing protein</fullName>
    </recommendedName>
</protein>
<gene>
    <name evidence="8" type="ORF">LITE_LOCUS7074</name>
</gene>
<evidence type="ECO:0000313" key="8">
    <source>
        <dbReference type="EMBL" id="CAI0391242.1"/>
    </source>
</evidence>
<dbReference type="EMBL" id="CAMGYJ010000003">
    <property type="protein sequence ID" value="CAI0391242.1"/>
    <property type="molecule type" value="Genomic_DNA"/>
</dbReference>
<comment type="caution">
    <text evidence="8">The sequence shown here is derived from an EMBL/GenBank/DDBJ whole genome shotgun (WGS) entry which is preliminary data.</text>
</comment>
<dbReference type="InterPro" id="IPR017441">
    <property type="entry name" value="Protein_kinase_ATP_BS"/>
</dbReference>
<evidence type="ECO:0000259" key="7">
    <source>
        <dbReference type="Pfam" id="PF00069"/>
    </source>
</evidence>
<dbReference type="SUPFAM" id="SSF56112">
    <property type="entry name" value="Protein kinase-like (PK-like)"/>
    <property type="match status" value="1"/>
</dbReference>
<evidence type="ECO:0000256" key="5">
    <source>
        <dbReference type="ARBA" id="ARBA00022840"/>
    </source>
</evidence>
<dbReference type="PANTHER" id="PTHR24058:SF17">
    <property type="entry name" value="HOMEODOMAIN INTERACTING PROTEIN KINASE, ISOFORM D"/>
    <property type="match status" value="1"/>
</dbReference>
<dbReference type="GO" id="GO:0005737">
    <property type="term" value="C:cytoplasm"/>
    <property type="evidence" value="ECO:0007669"/>
    <property type="project" value="TreeGrafter"/>
</dbReference>
<keyword evidence="9" id="KW-1185">Reference proteome</keyword>
<evidence type="ECO:0000256" key="4">
    <source>
        <dbReference type="ARBA" id="ARBA00022777"/>
    </source>
</evidence>
<dbReference type="InterPro" id="IPR000719">
    <property type="entry name" value="Prot_kinase_dom"/>
</dbReference>
<dbReference type="Gene3D" id="1.10.510.10">
    <property type="entry name" value="Transferase(Phosphotransferase) domain 1"/>
    <property type="match status" value="1"/>
</dbReference>
<dbReference type="Gene3D" id="3.30.200.20">
    <property type="entry name" value="Phosphorylase Kinase, domain 1"/>
    <property type="match status" value="1"/>
</dbReference>
<feature type="domain" description="Protein kinase" evidence="7">
    <location>
        <begin position="157"/>
        <end position="219"/>
    </location>
</feature>
<dbReference type="PANTHER" id="PTHR24058">
    <property type="entry name" value="DUAL SPECIFICITY PROTEIN KINASE"/>
    <property type="match status" value="1"/>
</dbReference>
<feature type="domain" description="Protein kinase" evidence="7">
    <location>
        <begin position="67"/>
        <end position="153"/>
    </location>
</feature>